<keyword evidence="8" id="KW-1185">Reference proteome</keyword>
<feature type="transmembrane region" description="Helical" evidence="6">
    <location>
        <begin position="187"/>
        <end position="204"/>
    </location>
</feature>
<dbReference type="PANTHER" id="PTHR30482">
    <property type="entry name" value="HIGH-AFFINITY BRANCHED-CHAIN AMINO ACID TRANSPORT SYSTEM PERMEASE"/>
    <property type="match status" value="1"/>
</dbReference>
<dbReference type="GO" id="GO:0015658">
    <property type="term" value="F:branched-chain amino acid transmembrane transporter activity"/>
    <property type="evidence" value="ECO:0007669"/>
    <property type="project" value="InterPro"/>
</dbReference>
<keyword evidence="3 6" id="KW-0812">Transmembrane</keyword>
<evidence type="ECO:0000256" key="5">
    <source>
        <dbReference type="ARBA" id="ARBA00023136"/>
    </source>
</evidence>
<feature type="transmembrane region" description="Helical" evidence="6">
    <location>
        <begin position="141"/>
        <end position="160"/>
    </location>
</feature>
<reference evidence="7 8" key="2">
    <citation type="journal article" date="2016" name="Genome Announc.">
        <title>Complete Genome Sequences of Two Interactive Moderate Thermophiles, Paenibacillus napthalenovorans 32O-Y and Paenibacillus sp. 32O-W.</title>
        <authorList>
            <person name="Butler R.R.III."/>
            <person name="Wang J."/>
            <person name="Stark B.C."/>
            <person name="Pombert J.F."/>
        </authorList>
    </citation>
    <scope>NUCLEOTIDE SEQUENCE [LARGE SCALE GENOMIC DNA]</scope>
    <source>
        <strain evidence="7 8">32O-Y</strain>
    </source>
</reference>
<organism evidence="7 8">
    <name type="scientific">Paenibacillus naphthalenovorans</name>
    <dbReference type="NCBI Taxonomy" id="162209"/>
    <lineage>
        <taxon>Bacteria</taxon>
        <taxon>Bacillati</taxon>
        <taxon>Bacillota</taxon>
        <taxon>Bacilli</taxon>
        <taxon>Bacillales</taxon>
        <taxon>Paenibacillaceae</taxon>
        <taxon>Paenibacillus</taxon>
    </lineage>
</organism>
<protein>
    <submittedName>
        <fullName evidence="7">Branched-chain amino acid transport system permease</fullName>
    </submittedName>
</protein>
<sequence>MSLQKEQFNDAVAMKSNASINLADTAGLKRFSLTEPRVYVPVIALILFALVPLAVNEYYQNILNMILIFSIAGVSWNIFGGYARQVSIGHALFFGIGAYTSTLLLVKLNVSPWIGMLVGGIFSVIVGFVMGMSLMKLRGHYFAIATIVFSQVALLLVTKFRGFTGGAEGLSVPYMESFLMLQFSTKLPYFYIFLVFLVGMLFLVKKIERSRLGYYMVAMGQDDQAAKAVGVNIPRVKHIALAISAFTMSMVGTLYAQYMYFIEPKSVFDIPLSVEFAMVSIIGGLGTVMGPVIGAIVMKPFIEIAITITDWLGFSSVQGLNYFLYGIILVIVVIVLPNGLIRPLAKLYTKLLDILPGGKAAKGGSQR</sequence>
<name>A0A0U2W508_9BACL</name>
<dbReference type="EMBL" id="CP013652">
    <property type="protein sequence ID" value="ALS22597.1"/>
    <property type="molecule type" value="Genomic_DNA"/>
</dbReference>
<evidence type="ECO:0000256" key="1">
    <source>
        <dbReference type="ARBA" id="ARBA00004651"/>
    </source>
</evidence>
<dbReference type="Pfam" id="PF02653">
    <property type="entry name" value="BPD_transp_2"/>
    <property type="match status" value="1"/>
</dbReference>
<reference evidence="8" key="1">
    <citation type="submission" date="2015-12" db="EMBL/GenBank/DDBJ databases">
        <title>Complete genome sequences of two moderately thermophilic Paenibacillus species.</title>
        <authorList>
            <person name="Butler R.III."/>
            <person name="Wang J."/>
            <person name="Stark B.C."/>
            <person name="Pombert J.-F."/>
        </authorList>
    </citation>
    <scope>NUCLEOTIDE SEQUENCE [LARGE SCALE GENOMIC DNA]</scope>
    <source>
        <strain evidence="8">32O-Y</strain>
    </source>
</reference>
<feature type="transmembrane region" description="Helical" evidence="6">
    <location>
        <begin position="319"/>
        <end position="341"/>
    </location>
</feature>
<feature type="transmembrane region" description="Helical" evidence="6">
    <location>
        <begin position="86"/>
        <end position="106"/>
    </location>
</feature>
<gene>
    <name evidence="7" type="ORF">IJ22_22230</name>
</gene>
<feature type="transmembrane region" description="Helical" evidence="6">
    <location>
        <begin position="38"/>
        <end position="55"/>
    </location>
</feature>
<comment type="subcellular location">
    <subcellularLocation>
        <location evidence="1">Cell membrane</location>
        <topology evidence="1">Multi-pass membrane protein</topology>
    </subcellularLocation>
</comment>
<keyword evidence="4 6" id="KW-1133">Transmembrane helix</keyword>
<evidence type="ECO:0000256" key="2">
    <source>
        <dbReference type="ARBA" id="ARBA00022475"/>
    </source>
</evidence>
<proteinExistence type="predicted"/>
<evidence type="ECO:0000313" key="8">
    <source>
        <dbReference type="Proteomes" id="UP000061660"/>
    </source>
</evidence>
<dbReference type="RefSeq" id="WP_062408811.1">
    <property type="nucleotide sequence ID" value="NZ_CP013652.1"/>
</dbReference>
<dbReference type="Proteomes" id="UP000061660">
    <property type="component" value="Chromosome"/>
</dbReference>
<dbReference type="STRING" id="162209.IJ22_22230"/>
<evidence type="ECO:0000256" key="4">
    <source>
        <dbReference type="ARBA" id="ARBA00022989"/>
    </source>
</evidence>
<dbReference type="CDD" id="cd06581">
    <property type="entry name" value="TM_PBP1_LivM_like"/>
    <property type="match status" value="1"/>
</dbReference>
<dbReference type="PANTHER" id="PTHR30482:SF10">
    <property type="entry name" value="HIGH-AFFINITY BRANCHED-CHAIN AMINO ACID TRANSPORT PROTEIN BRAE"/>
    <property type="match status" value="1"/>
</dbReference>
<evidence type="ECO:0000313" key="7">
    <source>
        <dbReference type="EMBL" id="ALS22597.1"/>
    </source>
</evidence>
<dbReference type="InterPro" id="IPR001851">
    <property type="entry name" value="ABC_transp_permease"/>
</dbReference>
<dbReference type="GO" id="GO:0005886">
    <property type="term" value="C:plasma membrane"/>
    <property type="evidence" value="ECO:0007669"/>
    <property type="project" value="UniProtKB-SubCell"/>
</dbReference>
<keyword evidence="2" id="KW-1003">Cell membrane</keyword>
<feature type="transmembrane region" description="Helical" evidence="6">
    <location>
        <begin position="61"/>
        <end position="79"/>
    </location>
</feature>
<dbReference type="OrthoDB" id="9789927at2"/>
<feature type="transmembrane region" description="Helical" evidence="6">
    <location>
        <begin position="239"/>
        <end position="256"/>
    </location>
</feature>
<feature type="transmembrane region" description="Helical" evidence="6">
    <location>
        <begin position="112"/>
        <end position="134"/>
    </location>
</feature>
<evidence type="ECO:0000256" key="3">
    <source>
        <dbReference type="ARBA" id="ARBA00022692"/>
    </source>
</evidence>
<dbReference type="KEGG" id="pnp:IJ22_22230"/>
<dbReference type="AlphaFoldDB" id="A0A0U2W508"/>
<feature type="transmembrane region" description="Helical" evidence="6">
    <location>
        <begin position="276"/>
        <end position="298"/>
    </location>
</feature>
<accession>A0A0U2W508</accession>
<keyword evidence="5 6" id="KW-0472">Membrane</keyword>
<evidence type="ECO:0000256" key="6">
    <source>
        <dbReference type="SAM" id="Phobius"/>
    </source>
</evidence>
<dbReference type="InterPro" id="IPR043428">
    <property type="entry name" value="LivM-like"/>
</dbReference>
<dbReference type="PATRIC" id="fig|162209.4.peg.2366"/>